<keyword evidence="10 12" id="KW-0119">Carbohydrate metabolism</keyword>
<feature type="binding site" evidence="12">
    <location>
        <position position="266"/>
    </location>
    <ligand>
        <name>Mg(2+)</name>
        <dbReference type="ChEBI" id="CHEBI:18420"/>
        <label>1</label>
    </ligand>
</feature>
<evidence type="ECO:0000256" key="11">
    <source>
        <dbReference type="ARBA" id="ARBA00033659"/>
    </source>
</evidence>
<protein>
    <recommendedName>
        <fullName evidence="5 12">Xylose isomerase</fullName>
        <ecNumber evidence="4 12">5.3.1.5</ecNumber>
    </recommendedName>
</protein>
<organism evidence="16 17">
    <name type="scientific">Planifilum fulgidum</name>
    <dbReference type="NCBI Taxonomy" id="201973"/>
    <lineage>
        <taxon>Bacteria</taxon>
        <taxon>Bacillati</taxon>
        <taxon>Bacillota</taxon>
        <taxon>Bacilli</taxon>
        <taxon>Bacillales</taxon>
        <taxon>Thermoactinomycetaceae</taxon>
        <taxon>Planifilum</taxon>
    </lineage>
</organism>
<evidence type="ECO:0000256" key="14">
    <source>
        <dbReference type="RuleBase" id="RU000610"/>
    </source>
</evidence>
<accession>A0A1I2PRT1</accession>
<gene>
    <name evidence="12" type="primary">xylA</name>
    <name evidence="16" type="ORF">SAMN04488025_11947</name>
</gene>
<evidence type="ECO:0000256" key="7">
    <source>
        <dbReference type="ARBA" id="ARBA00022629"/>
    </source>
</evidence>
<evidence type="ECO:0000256" key="1">
    <source>
        <dbReference type="ARBA" id="ARBA00004496"/>
    </source>
</evidence>
<keyword evidence="17" id="KW-1185">Reference proteome</keyword>
<dbReference type="InterPro" id="IPR001998">
    <property type="entry name" value="Xylose_isomerase"/>
</dbReference>
<dbReference type="GO" id="GO:0005737">
    <property type="term" value="C:cytoplasm"/>
    <property type="evidence" value="ECO:0007669"/>
    <property type="project" value="UniProtKB-SubCell"/>
</dbReference>
<evidence type="ECO:0000256" key="3">
    <source>
        <dbReference type="ARBA" id="ARBA00011881"/>
    </source>
</evidence>
<evidence type="ECO:0000256" key="4">
    <source>
        <dbReference type="ARBA" id="ARBA00011958"/>
    </source>
</evidence>
<evidence type="ECO:0000256" key="13">
    <source>
        <dbReference type="RuleBase" id="RU000609"/>
    </source>
</evidence>
<feature type="active site" evidence="12">
    <location>
        <position position="99"/>
    </location>
</feature>
<dbReference type="GO" id="GO:0000287">
    <property type="term" value="F:magnesium ion binding"/>
    <property type="evidence" value="ECO:0007669"/>
    <property type="project" value="UniProtKB-UniRule"/>
</dbReference>
<feature type="binding site" evidence="12">
    <location>
        <position position="337"/>
    </location>
    <ligand>
        <name>Mg(2+)</name>
        <dbReference type="ChEBI" id="CHEBI:18420"/>
        <label>1</label>
    </ligand>
</feature>
<dbReference type="RefSeq" id="WP_092039021.1">
    <property type="nucleotide sequence ID" value="NZ_FOOK01000019.1"/>
</dbReference>
<keyword evidence="8 12" id="KW-0479">Metal-binding</keyword>
<proteinExistence type="inferred from homology"/>
<evidence type="ECO:0000256" key="5">
    <source>
        <dbReference type="ARBA" id="ARBA00018232"/>
    </source>
</evidence>
<comment type="cofactor">
    <cofactor evidence="12">
        <name>Mg(2+)</name>
        <dbReference type="ChEBI" id="CHEBI:18420"/>
    </cofactor>
    <text evidence="12">Binds 2 magnesium ions per subunit.</text>
</comment>
<dbReference type="GO" id="GO:0009045">
    <property type="term" value="F:xylose isomerase activity"/>
    <property type="evidence" value="ECO:0007669"/>
    <property type="project" value="UniProtKB-UniRule"/>
</dbReference>
<dbReference type="NCBIfam" id="TIGR02630">
    <property type="entry name" value="xylose_isom_A"/>
    <property type="match status" value="1"/>
</dbReference>
<dbReference type="SUPFAM" id="SSF51658">
    <property type="entry name" value="Xylose isomerase-like"/>
    <property type="match status" value="1"/>
</dbReference>
<name>A0A1I2PRT1_9BACL</name>
<evidence type="ECO:0000256" key="10">
    <source>
        <dbReference type="ARBA" id="ARBA00023277"/>
    </source>
</evidence>
<dbReference type="Pfam" id="PF01261">
    <property type="entry name" value="AP_endonuc_2"/>
    <property type="match status" value="1"/>
</dbReference>
<evidence type="ECO:0000256" key="6">
    <source>
        <dbReference type="ARBA" id="ARBA00022490"/>
    </source>
</evidence>
<dbReference type="EC" id="5.3.1.5" evidence="4 12"/>
<dbReference type="PRINTS" id="PR00688">
    <property type="entry name" value="XYLOSISMRASE"/>
</dbReference>
<dbReference type="EMBL" id="FOOK01000019">
    <property type="protein sequence ID" value="SFG18083.1"/>
    <property type="molecule type" value="Genomic_DNA"/>
</dbReference>
<dbReference type="STRING" id="201973.SAMN04488025_11947"/>
<feature type="binding site" evidence="12">
    <location>
        <position position="230"/>
    </location>
    <ligand>
        <name>Mg(2+)</name>
        <dbReference type="ChEBI" id="CHEBI:18420"/>
        <label>1</label>
    </ligand>
</feature>
<dbReference type="InterPro" id="IPR013022">
    <property type="entry name" value="Xyl_isomerase-like_TIM-brl"/>
</dbReference>
<evidence type="ECO:0000313" key="16">
    <source>
        <dbReference type="EMBL" id="SFG18083.1"/>
    </source>
</evidence>
<comment type="similarity">
    <text evidence="2 12 13">Belongs to the xylose isomerase family.</text>
</comment>
<dbReference type="Gene3D" id="3.20.20.150">
    <property type="entry name" value="Divalent-metal-dependent TIM barrel enzymes"/>
    <property type="match status" value="1"/>
</dbReference>
<dbReference type="PANTHER" id="PTHR48408">
    <property type="match status" value="1"/>
</dbReference>
<dbReference type="NCBIfam" id="NF003998">
    <property type="entry name" value="PRK05474.1"/>
    <property type="match status" value="1"/>
</dbReference>
<evidence type="ECO:0000259" key="15">
    <source>
        <dbReference type="Pfam" id="PF01261"/>
    </source>
</evidence>
<sequence>MSYFPNVDKVKYEGPDSTNPLAFKYYNPEEKVGDKTMKEILRFSVAYWHTFTNELSDPFGVGTAIRPWDKYTGMDLAKARVEAAFEFFEKLGVEYFCFHDVDIAPEGSTLRETNKNLDVIVAMIKDYMKDSNVKLLWNTVNNFTHPRFVHGAATSNNADVFAYAAAKVKKGLEVAKELGAENYVFWGGREGYETLLNTDMKLELDNLARFLHMAVDYAKEIGFDGQFLIEPKPKEPTTHQYDFDVASGYAFLQNYDLVDHFKFNIEANHATLAGHTFEHELHYARIHGMLGSIDANQGHPLLGWDTDEFPTDLYAVTLAMVEVLKNGGLGRGGLNFDAKVRRGSFEPEDLFIAHIAGMDTFAVGLKVAHRLLKDGVLDQVLEKRYRSFTEGIGKEIVEGKADFHKLEQYVLDLTEIRNESGRTEEIKATINRYLLNALK</sequence>
<feature type="active site" evidence="12">
    <location>
        <position position="102"/>
    </location>
</feature>
<feature type="domain" description="Xylose isomerase-like TIM barrel" evidence="15">
    <location>
        <begin position="103"/>
        <end position="282"/>
    </location>
</feature>
<dbReference type="HAMAP" id="MF_00455">
    <property type="entry name" value="Xylose_isom_A"/>
    <property type="match status" value="1"/>
</dbReference>
<evidence type="ECO:0000256" key="12">
    <source>
        <dbReference type="HAMAP-Rule" id="MF_00455"/>
    </source>
</evidence>
<feature type="binding site" evidence="12">
    <location>
        <position position="307"/>
    </location>
    <ligand>
        <name>Mg(2+)</name>
        <dbReference type="ChEBI" id="CHEBI:18420"/>
        <label>2</label>
    </ligand>
</feature>
<comment type="subcellular location">
    <subcellularLocation>
        <location evidence="1 12 14">Cytoplasm</location>
    </subcellularLocation>
</comment>
<evidence type="ECO:0000256" key="9">
    <source>
        <dbReference type="ARBA" id="ARBA00023235"/>
    </source>
</evidence>
<dbReference type="InterPro" id="IPR036237">
    <property type="entry name" value="Xyl_isomerase-like_sf"/>
</dbReference>
<comment type="catalytic activity">
    <reaction evidence="11 12 13">
        <text>alpha-D-xylose = alpha-D-xylulofuranose</text>
        <dbReference type="Rhea" id="RHEA:22816"/>
        <dbReference type="ChEBI" id="CHEBI:28518"/>
        <dbReference type="ChEBI" id="CHEBI:188998"/>
        <dbReference type="EC" id="5.3.1.5"/>
    </reaction>
</comment>
<evidence type="ECO:0000256" key="2">
    <source>
        <dbReference type="ARBA" id="ARBA00005765"/>
    </source>
</evidence>
<keyword evidence="7 12" id="KW-0859">Xylose metabolism</keyword>
<feature type="binding site" evidence="12">
    <location>
        <position position="294"/>
    </location>
    <ligand>
        <name>Mg(2+)</name>
        <dbReference type="ChEBI" id="CHEBI:18420"/>
        <label>1</label>
    </ligand>
</feature>
<dbReference type="GO" id="GO:0042732">
    <property type="term" value="P:D-xylose metabolic process"/>
    <property type="evidence" value="ECO:0007669"/>
    <property type="project" value="UniProtKB-UniRule"/>
</dbReference>
<evidence type="ECO:0000256" key="8">
    <source>
        <dbReference type="ARBA" id="ARBA00022723"/>
    </source>
</evidence>
<dbReference type="OrthoDB" id="9763981at2"/>
<feature type="binding site" evidence="12">
    <location>
        <position position="305"/>
    </location>
    <ligand>
        <name>Mg(2+)</name>
        <dbReference type="ChEBI" id="CHEBI:18420"/>
        <label>2</label>
    </ligand>
</feature>
<keyword evidence="12" id="KW-0460">Magnesium</keyword>
<dbReference type="PROSITE" id="PS51415">
    <property type="entry name" value="XYLOSE_ISOMERASE"/>
    <property type="match status" value="1"/>
</dbReference>
<feature type="binding site" evidence="12">
    <location>
        <position position="266"/>
    </location>
    <ligand>
        <name>Mg(2+)</name>
        <dbReference type="ChEBI" id="CHEBI:18420"/>
        <label>2</label>
    </ligand>
</feature>
<dbReference type="FunFam" id="3.20.20.150:FF:000002">
    <property type="entry name" value="Xylose isomerase"/>
    <property type="match status" value="1"/>
</dbReference>
<keyword evidence="9 12" id="KW-0413">Isomerase</keyword>
<dbReference type="InterPro" id="IPR013452">
    <property type="entry name" value="Xylose_isom_bac"/>
</dbReference>
<feature type="binding site" evidence="12">
    <location>
        <position position="269"/>
    </location>
    <ligand>
        <name>Mg(2+)</name>
        <dbReference type="ChEBI" id="CHEBI:18420"/>
        <label>2</label>
    </ligand>
</feature>
<reference evidence="16 17" key="1">
    <citation type="submission" date="2016-10" db="EMBL/GenBank/DDBJ databases">
        <authorList>
            <person name="de Groot N.N."/>
        </authorList>
    </citation>
    <scope>NUCLEOTIDE SEQUENCE [LARGE SCALE GENOMIC DNA]</scope>
    <source>
        <strain evidence="16 17">DSM 44945</strain>
    </source>
</reference>
<dbReference type="AlphaFoldDB" id="A0A1I2PRT1"/>
<dbReference type="PANTHER" id="PTHR48408:SF1">
    <property type="entry name" value="XYLOSE ISOMERASE"/>
    <property type="match status" value="1"/>
</dbReference>
<keyword evidence="6 12" id="KW-0963">Cytoplasm</keyword>
<evidence type="ECO:0000313" key="17">
    <source>
        <dbReference type="Proteomes" id="UP000198661"/>
    </source>
</evidence>
<comment type="subunit">
    <text evidence="3 12 14">Homotetramer.</text>
</comment>
<dbReference type="Proteomes" id="UP000198661">
    <property type="component" value="Unassembled WGS sequence"/>
</dbReference>